<keyword evidence="2 6" id="KW-0145">Chemotaxis</keyword>
<evidence type="ECO:0000259" key="7">
    <source>
        <dbReference type="SMART" id="SM00199"/>
    </source>
</evidence>
<evidence type="ECO:0000256" key="1">
    <source>
        <dbReference type="ARBA" id="ARBA00010868"/>
    </source>
</evidence>
<proteinExistence type="inferred from homology"/>
<dbReference type="EMBL" id="VWZI01010966">
    <property type="protein sequence ID" value="NXG46665.1"/>
    <property type="molecule type" value="Genomic_DNA"/>
</dbReference>
<comment type="caution">
    <text evidence="8">The sequence shown here is derived from an EMBL/GenBank/DDBJ whole genome shotgun (WGS) entry which is preliminary data.</text>
</comment>
<evidence type="ECO:0000256" key="6">
    <source>
        <dbReference type="RuleBase" id="RU361150"/>
    </source>
</evidence>
<dbReference type="GO" id="GO:0006954">
    <property type="term" value="P:inflammatory response"/>
    <property type="evidence" value="ECO:0007669"/>
    <property type="project" value="TreeGrafter"/>
</dbReference>
<dbReference type="PROSITE" id="PS00472">
    <property type="entry name" value="SMALL_CYTOKINES_CC"/>
    <property type="match status" value="1"/>
</dbReference>
<dbReference type="OrthoDB" id="9447832at2759"/>
<keyword evidence="3 6" id="KW-0202">Cytokine</keyword>
<dbReference type="GO" id="GO:0070098">
    <property type="term" value="P:chemokine-mediated signaling pathway"/>
    <property type="evidence" value="ECO:0007669"/>
    <property type="project" value="TreeGrafter"/>
</dbReference>
<comment type="similarity">
    <text evidence="1 6">Belongs to the intercrine beta (chemokine CC) family.</text>
</comment>
<dbReference type="InterPro" id="IPR000827">
    <property type="entry name" value="Chemokine_CC_CS"/>
</dbReference>
<evidence type="ECO:0000256" key="4">
    <source>
        <dbReference type="ARBA" id="ARBA00022729"/>
    </source>
</evidence>
<organism evidence="8 9">
    <name type="scientific">Psilopogon haemacephalus</name>
    <name type="common">coppersmith barbet</name>
    <dbReference type="NCBI Taxonomy" id="2585815"/>
    <lineage>
        <taxon>Eukaryota</taxon>
        <taxon>Metazoa</taxon>
        <taxon>Chordata</taxon>
        <taxon>Craniata</taxon>
        <taxon>Vertebrata</taxon>
        <taxon>Euteleostomi</taxon>
        <taxon>Archelosauria</taxon>
        <taxon>Archosauria</taxon>
        <taxon>Dinosauria</taxon>
        <taxon>Saurischia</taxon>
        <taxon>Theropoda</taxon>
        <taxon>Coelurosauria</taxon>
        <taxon>Aves</taxon>
        <taxon>Neognathae</taxon>
        <taxon>Neoaves</taxon>
        <taxon>Telluraves</taxon>
        <taxon>Coraciimorphae</taxon>
        <taxon>Piciformes</taxon>
        <taxon>Megalaimidae</taxon>
        <taxon>Psilopogon</taxon>
    </lineage>
</organism>
<dbReference type="GO" id="GO:0008009">
    <property type="term" value="F:chemokine activity"/>
    <property type="evidence" value="ECO:0007669"/>
    <property type="project" value="InterPro"/>
</dbReference>
<dbReference type="AlphaFoldDB" id="A0A7K9C5G2"/>
<reference evidence="8 9" key="1">
    <citation type="submission" date="2019-09" db="EMBL/GenBank/DDBJ databases">
        <title>Bird 10,000 Genomes (B10K) Project - Family phase.</title>
        <authorList>
            <person name="Zhang G."/>
        </authorList>
    </citation>
    <scope>NUCLEOTIDE SEQUENCE [LARGE SCALE GENOMIC DNA]</scope>
    <source>
        <strain evidence="8">B10K-DU-001-24</strain>
        <tissue evidence="8">Muscle</tissue>
    </source>
</reference>
<comment type="subcellular location">
    <subcellularLocation>
        <location evidence="6">Secreted</location>
    </subcellularLocation>
</comment>
<dbReference type="GO" id="GO:0030335">
    <property type="term" value="P:positive regulation of cell migration"/>
    <property type="evidence" value="ECO:0007669"/>
    <property type="project" value="TreeGrafter"/>
</dbReference>
<evidence type="ECO:0000313" key="9">
    <source>
        <dbReference type="Proteomes" id="UP000574528"/>
    </source>
</evidence>
<protein>
    <recommendedName>
        <fullName evidence="6">C-C motif chemokine</fullName>
    </recommendedName>
</protein>
<dbReference type="GO" id="GO:0048245">
    <property type="term" value="P:eosinophil chemotaxis"/>
    <property type="evidence" value="ECO:0007669"/>
    <property type="project" value="TreeGrafter"/>
</dbReference>
<evidence type="ECO:0000313" key="8">
    <source>
        <dbReference type="EMBL" id="NXG46665.1"/>
    </source>
</evidence>
<feature type="signal peptide" evidence="6">
    <location>
        <begin position="1"/>
        <end position="16"/>
    </location>
</feature>
<feature type="domain" description="Chemokine interleukin-8-like" evidence="7">
    <location>
        <begin position="17"/>
        <end position="76"/>
    </location>
</feature>
<dbReference type="PANTHER" id="PTHR12015:SF103">
    <property type="entry name" value="C-C MOTIF CHEMOKINE 4-RELATED"/>
    <property type="match status" value="1"/>
</dbReference>
<dbReference type="GO" id="GO:0061844">
    <property type="term" value="P:antimicrobial humoral immune response mediated by antimicrobial peptide"/>
    <property type="evidence" value="ECO:0007669"/>
    <property type="project" value="TreeGrafter"/>
</dbReference>
<dbReference type="SMART" id="SM00199">
    <property type="entry name" value="SCY"/>
    <property type="match status" value="1"/>
</dbReference>
<evidence type="ECO:0000256" key="3">
    <source>
        <dbReference type="ARBA" id="ARBA00022514"/>
    </source>
</evidence>
<evidence type="ECO:0000256" key="2">
    <source>
        <dbReference type="ARBA" id="ARBA00022500"/>
    </source>
</evidence>
<keyword evidence="9" id="KW-1185">Reference proteome</keyword>
<keyword evidence="6" id="KW-0964">Secreted</keyword>
<dbReference type="FunFam" id="2.40.50.40:FF:000002">
    <property type="entry name" value="C-C motif chemokine"/>
    <property type="match status" value="1"/>
</dbReference>
<accession>A0A7K9C5G2</accession>
<feature type="non-terminal residue" evidence="8">
    <location>
        <position position="1"/>
    </location>
</feature>
<dbReference type="SUPFAM" id="SSF54117">
    <property type="entry name" value="Interleukin 8-like chemokines"/>
    <property type="match status" value="1"/>
</dbReference>
<gene>
    <name evidence="8" type="primary">Ccl4l1</name>
    <name evidence="8" type="ORF">PSIHAE_R05152</name>
</gene>
<dbReference type="InterPro" id="IPR001811">
    <property type="entry name" value="Chemokine_IL8-like_dom"/>
</dbReference>
<keyword evidence="5" id="KW-1015">Disulfide bond</keyword>
<dbReference type="Pfam" id="PF00048">
    <property type="entry name" value="IL8"/>
    <property type="match status" value="1"/>
</dbReference>
<sequence length="79" mass="8934">LSKCLCCLSLPLPVGSDLSVCCFSYAHHKLPRKLIKRYYSTNNTCTLPAIVFITKRGRQVCANPNDAWVQSYLKSLKQK</sequence>
<feature type="chain" id="PRO_5029937450" description="C-C motif chemokine" evidence="6">
    <location>
        <begin position="17"/>
        <end position="79"/>
    </location>
</feature>
<evidence type="ECO:0000256" key="5">
    <source>
        <dbReference type="ARBA" id="ARBA00023157"/>
    </source>
</evidence>
<feature type="non-terminal residue" evidence="8">
    <location>
        <position position="79"/>
    </location>
</feature>
<dbReference type="InterPro" id="IPR039809">
    <property type="entry name" value="Chemokine_b/g/d"/>
</dbReference>
<dbReference type="InterPro" id="IPR036048">
    <property type="entry name" value="Interleukin_8-like_sf"/>
</dbReference>
<keyword evidence="4 6" id="KW-0732">Signal</keyword>
<dbReference type="Gene3D" id="2.40.50.40">
    <property type="match status" value="1"/>
</dbReference>
<dbReference type="CDD" id="cd00272">
    <property type="entry name" value="Chemokine_CC"/>
    <property type="match status" value="1"/>
</dbReference>
<dbReference type="GO" id="GO:0048020">
    <property type="term" value="F:CCR chemokine receptor binding"/>
    <property type="evidence" value="ECO:0007669"/>
    <property type="project" value="TreeGrafter"/>
</dbReference>
<dbReference type="GO" id="GO:0005615">
    <property type="term" value="C:extracellular space"/>
    <property type="evidence" value="ECO:0007669"/>
    <property type="project" value="UniProtKB-KW"/>
</dbReference>
<dbReference type="PANTHER" id="PTHR12015">
    <property type="entry name" value="SMALL INDUCIBLE CYTOKINE A"/>
    <property type="match status" value="1"/>
</dbReference>
<name>A0A7K9C5G2_9PICI</name>
<dbReference type="Proteomes" id="UP000574528">
    <property type="component" value="Unassembled WGS sequence"/>
</dbReference>